<feature type="region of interest" description="Disordered" evidence="1">
    <location>
        <begin position="1"/>
        <end position="39"/>
    </location>
</feature>
<dbReference type="EMBL" id="CP021744">
    <property type="protein sequence ID" value="ARZ71350.1"/>
    <property type="molecule type" value="Genomic_DNA"/>
</dbReference>
<organism evidence="2 3">
    <name type="scientific">Streptomyces albireticuli</name>
    <dbReference type="NCBI Taxonomy" id="1940"/>
    <lineage>
        <taxon>Bacteria</taxon>
        <taxon>Bacillati</taxon>
        <taxon>Actinomycetota</taxon>
        <taxon>Actinomycetes</taxon>
        <taxon>Kitasatosporales</taxon>
        <taxon>Streptomycetaceae</taxon>
        <taxon>Streptomyces</taxon>
    </lineage>
</organism>
<dbReference type="Proteomes" id="UP000195755">
    <property type="component" value="Chromosome"/>
</dbReference>
<evidence type="ECO:0000313" key="3">
    <source>
        <dbReference type="Proteomes" id="UP000195755"/>
    </source>
</evidence>
<evidence type="ECO:0000313" key="2">
    <source>
        <dbReference type="EMBL" id="ARZ71350.1"/>
    </source>
</evidence>
<feature type="compositionally biased region" description="Polar residues" evidence="1">
    <location>
        <begin position="1"/>
        <end position="11"/>
    </location>
</feature>
<feature type="compositionally biased region" description="Low complexity" evidence="1">
    <location>
        <begin position="19"/>
        <end position="33"/>
    </location>
</feature>
<dbReference type="RefSeq" id="WP_087929164.1">
    <property type="nucleotide sequence ID" value="NZ_CP021744.1"/>
</dbReference>
<dbReference type="OrthoDB" id="4122883at2"/>
<gene>
    <name evidence="2" type="ORF">SMD11_5774</name>
</gene>
<dbReference type="KEGG" id="salj:SMD11_5774"/>
<reference evidence="2 3" key="1">
    <citation type="submission" date="2017-06" db="EMBL/GenBank/DDBJ databases">
        <title>Streptomyces albireticuli Genome sequencing and assembly.</title>
        <authorList>
            <person name="Wang Y."/>
            <person name="Du B."/>
            <person name="Ding Y."/>
            <person name="Liu H."/>
            <person name="Hou Q."/>
            <person name="Liu K."/>
            <person name="Yao L."/>
            <person name="Wang C."/>
        </authorList>
    </citation>
    <scope>NUCLEOTIDE SEQUENCE [LARGE SCALE GENOMIC DNA]</scope>
    <source>
        <strain evidence="2 3">MDJK11</strain>
    </source>
</reference>
<evidence type="ECO:0000256" key="1">
    <source>
        <dbReference type="SAM" id="MobiDB-lite"/>
    </source>
</evidence>
<dbReference type="AlphaFoldDB" id="A0A1Z2LAL9"/>
<name>A0A1Z2LAL9_9ACTN</name>
<proteinExistence type="predicted"/>
<accession>A0A1Z2LAL9</accession>
<sequence length="304" mass="30610">MTAVENGSTHEQPPAGAQVTGPFTVTPGGPPDVALAPAGETGYPGVQLKQVGEDAPVPPQDVYVALPQGKGLRFVTEGGNDCLLTVLDAHGQSNTYRGILSSDGRAVTFEGVDPALPEKGSKSTAWLPVRASGDARPGASCLTFCVGDRTSGSTPVRVVDHIPFSVAAGGPPDVTLNSATPVGYPGVVLKAEDSGTVSPQDVYVALPQGKALQFVAEGGTGYLLTVQDAKGATKTYRGTLSSDGRALTFQGVDPVLSGAGATSSAWVAVKSAEGAPATKDPLSLTFCVGDGTSGSTPVHVDQPA</sequence>
<protein>
    <submittedName>
        <fullName evidence="2">Uncharacterized protein</fullName>
    </submittedName>
</protein>